<feature type="region of interest" description="Disordered" evidence="7">
    <location>
        <begin position="1"/>
        <end position="24"/>
    </location>
</feature>
<evidence type="ECO:0000256" key="5">
    <source>
        <dbReference type="ARBA" id="ARBA00023027"/>
    </source>
</evidence>
<dbReference type="InterPro" id="IPR001611">
    <property type="entry name" value="Leu-rich_rpt"/>
</dbReference>
<keyword evidence="5" id="KW-0520">NAD</keyword>
<dbReference type="GO" id="GO:0006952">
    <property type="term" value="P:defense response"/>
    <property type="evidence" value="ECO:0007669"/>
    <property type="project" value="InterPro"/>
</dbReference>
<evidence type="ECO:0000256" key="2">
    <source>
        <dbReference type="ARBA" id="ARBA00022614"/>
    </source>
</evidence>
<dbReference type="Proteomes" id="UP000796880">
    <property type="component" value="Unassembled WGS sequence"/>
</dbReference>
<dbReference type="InterPro" id="IPR042197">
    <property type="entry name" value="Apaf_helical"/>
</dbReference>
<dbReference type="InterPro" id="IPR032675">
    <property type="entry name" value="LRR_dom_sf"/>
</dbReference>
<gene>
    <name evidence="9" type="ORF">FNV43_RR01906</name>
</gene>
<keyword evidence="3" id="KW-0677">Repeat</keyword>
<sequence length="1191" mass="137029">MKRPYSLIASSSSSSNPPDTPSLDYRELPAKAKKYASGLPLVLGSFLWGKIIDQWKSALDRVKEYADKKIMKKVLLEYTPSLHASSSSSSNPPDNYEVFLSFRGETGKKFTSHLYKALDQKGIYTFLDVIRLERGEDISPGLDNAIKGSRCAVVILSGNYASSRWCMDELVQILECRNDSKIKQIVLPIFYHVNPDDILKDKGRIWEGFQSLKREYPNNEEKVKSWRDALIQLANIAGHHVHDGTTEAQFIEDFIEVVSRKLFDPALLNISEDLVGMESRLENLERCVSGSTSSFGDVRFIGICGLGGLGKTTLAKAYLKYMSGQFQASSFLENVRETCEKEHDGLVKLQKQLLTDVLKGEHTINNVSEGKVMIRRRLCSKKILVVLDDVDHLNQLEGLAEKKIWFGDGSQIIVTTRDESLLRSMYEKKEYIIHKVDQLEDREALQLFSLKAFKRNCPPEDYRELSMKVIKYASGLPLALVVLGSFLRGKDINKWKSALDRLKEYPENEIMRVLRISFDGLAETEKNIFLDIACFFNGKYKDEVMNIMDCCGFYPEIGIGSLVDKSLLHMDKDRNWLRMHDLLEEMGKEIVREKSRNEPGGRSRIWLSEDFYHVMNNDTGTEEVQAIVCPRIKLKNNFTLRGFSNMKKLRLLIIYRTNFKSFDRDRCLDDEYLPNGLRYLKWYGFPFKSFPRSFQPHGLVELNLIGESMIKRLWDNPMMEPLYNLKSIELSASSEITKLENFSLFPNLEKLILISCPIEEIDPSIKVLKRLTLLRLECCHRLKGLPTSMGCLKSLKVLHLSESSRLRHLPEEFDVTGRGPNALDLQSHGWKNIWNTIVGNGPSSAGLSRLEKLHLGNCGLGDGVFPDDFGCLVSLEYLDLSRNKFSCLPAKFEQLSKLRHLDLSYCENLTSLGSELPDSLERIHVNYCGKLQAFLDPSSQCNLQCSAIHCMECFKLVKRQGSKRTAITSLGRYLQNPPKPSRRFDIVLPGNEIPSWFTHKVMGSSSVSLPLDQNWCTNKWMGFALSVCLSTTVPLFLNECFWEIKINQEDWGFGHVHWATEAFWMGMGENNHIWLFYLPRDIYFCSEWHKKFDHIQFSFKSSRGEDIAEFKQCGVRLVYEGDIEELNLTARDEPFGDVEEFEYYEDEDEAFDDYEDDDEEFEYYEDEDEAFDDYEDDDDDEDEDEEFDDFS</sequence>
<comment type="caution">
    <text evidence="9">The sequence shown here is derived from an EMBL/GenBank/DDBJ whole genome shotgun (WGS) entry which is preliminary data.</text>
</comment>
<dbReference type="InterPro" id="IPR058192">
    <property type="entry name" value="WHD_ROQ1-like"/>
</dbReference>
<dbReference type="SUPFAM" id="SSF52540">
    <property type="entry name" value="P-loop containing nucleoside triphosphate hydrolases"/>
    <property type="match status" value="1"/>
</dbReference>
<dbReference type="FunFam" id="1.10.8.430:FF:000002">
    <property type="entry name" value="Disease resistance protein (TIR-NBS-LRR class)"/>
    <property type="match status" value="1"/>
</dbReference>
<dbReference type="Pfam" id="PF00931">
    <property type="entry name" value="NB-ARC"/>
    <property type="match status" value="1"/>
</dbReference>
<dbReference type="PANTHER" id="PTHR11017:SF527">
    <property type="entry name" value="TMV RESISTANCE PROTEIN N-LIKE"/>
    <property type="match status" value="1"/>
</dbReference>
<feature type="region of interest" description="Disordered" evidence="7">
    <location>
        <begin position="1146"/>
        <end position="1191"/>
    </location>
</feature>
<dbReference type="InterPro" id="IPR003593">
    <property type="entry name" value="AAA+_ATPase"/>
</dbReference>
<evidence type="ECO:0000313" key="9">
    <source>
        <dbReference type="EMBL" id="KAF3457249.1"/>
    </source>
</evidence>
<keyword evidence="2" id="KW-0433">Leucine-rich repeat</keyword>
<feature type="compositionally biased region" description="Low complexity" evidence="7">
    <location>
        <begin position="1"/>
        <end position="17"/>
    </location>
</feature>
<dbReference type="Pfam" id="PF23282">
    <property type="entry name" value="WHD_ROQ1"/>
    <property type="match status" value="1"/>
</dbReference>
<evidence type="ECO:0000256" key="3">
    <source>
        <dbReference type="ARBA" id="ARBA00022737"/>
    </source>
</evidence>
<dbReference type="Gene3D" id="1.10.8.430">
    <property type="entry name" value="Helical domain of apoptotic protease-activating factors"/>
    <property type="match status" value="1"/>
</dbReference>
<dbReference type="SUPFAM" id="SSF52058">
    <property type="entry name" value="L domain-like"/>
    <property type="match status" value="1"/>
</dbReference>
<evidence type="ECO:0000256" key="4">
    <source>
        <dbReference type="ARBA" id="ARBA00022801"/>
    </source>
</evidence>
<dbReference type="Pfam" id="PF13855">
    <property type="entry name" value="LRR_8"/>
    <property type="match status" value="1"/>
</dbReference>
<dbReference type="InterPro" id="IPR045344">
    <property type="entry name" value="C-JID"/>
</dbReference>
<dbReference type="Gene3D" id="3.40.50.300">
    <property type="entry name" value="P-loop containing nucleotide triphosphate hydrolases"/>
    <property type="match status" value="1"/>
</dbReference>
<dbReference type="EMBL" id="VOIH02000001">
    <property type="protein sequence ID" value="KAF3457249.1"/>
    <property type="molecule type" value="Genomic_DNA"/>
</dbReference>
<accession>A0A8K0MTB1</accession>
<dbReference type="InterPro" id="IPR044974">
    <property type="entry name" value="Disease_R_plants"/>
</dbReference>
<dbReference type="PROSITE" id="PS51450">
    <property type="entry name" value="LRR"/>
    <property type="match status" value="1"/>
</dbReference>
<evidence type="ECO:0000313" key="10">
    <source>
        <dbReference type="Proteomes" id="UP000796880"/>
    </source>
</evidence>
<dbReference type="PRINTS" id="PR00364">
    <property type="entry name" value="DISEASERSIST"/>
</dbReference>
<protein>
    <recommendedName>
        <fullName evidence="1">ADP-ribosyl cyclase/cyclic ADP-ribose hydrolase</fullName>
        <ecNumber evidence="1">3.2.2.6</ecNumber>
    </recommendedName>
</protein>
<evidence type="ECO:0000256" key="6">
    <source>
        <dbReference type="ARBA" id="ARBA00047304"/>
    </source>
</evidence>
<dbReference type="FunFam" id="3.40.50.10140:FF:000007">
    <property type="entry name" value="Disease resistance protein (TIR-NBS-LRR class)"/>
    <property type="match status" value="1"/>
</dbReference>
<dbReference type="Pfam" id="PF20160">
    <property type="entry name" value="C-JID"/>
    <property type="match status" value="1"/>
</dbReference>
<dbReference type="AlphaFoldDB" id="A0A8K0MTB1"/>
<evidence type="ECO:0000256" key="7">
    <source>
        <dbReference type="SAM" id="MobiDB-lite"/>
    </source>
</evidence>
<evidence type="ECO:0000256" key="1">
    <source>
        <dbReference type="ARBA" id="ARBA00011982"/>
    </source>
</evidence>
<feature type="domain" description="TIR" evidence="8">
    <location>
        <begin position="94"/>
        <end position="262"/>
    </location>
</feature>
<keyword evidence="4" id="KW-0378">Hydrolase</keyword>
<dbReference type="GO" id="GO:0061809">
    <property type="term" value="F:NAD+ nucleosidase activity, cyclic ADP-ribose generating"/>
    <property type="evidence" value="ECO:0007669"/>
    <property type="project" value="UniProtKB-EC"/>
</dbReference>
<dbReference type="EC" id="3.2.2.6" evidence="1"/>
<name>A0A8K0MTB1_9ROSA</name>
<dbReference type="InterPro" id="IPR003591">
    <property type="entry name" value="Leu-rich_rpt_typical-subtyp"/>
</dbReference>
<evidence type="ECO:0000259" key="8">
    <source>
        <dbReference type="PROSITE" id="PS50104"/>
    </source>
</evidence>
<keyword evidence="10" id="KW-1185">Reference proteome</keyword>
<proteinExistence type="predicted"/>
<dbReference type="GO" id="GO:0007165">
    <property type="term" value="P:signal transduction"/>
    <property type="evidence" value="ECO:0007669"/>
    <property type="project" value="InterPro"/>
</dbReference>
<dbReference type="Pfam" id="PF01582">
    <property type="entry name" value="TIR"/>
    <property type="match status" value="1"/>
</dbReference>
<dbReference type="Gene3D" id="3.80.10.10">
    <property type="entry name" value="Ribonuclease Inhibitor"/>
    <property type="match status" value="2"/>
</dbReference>
<dbReference type="InterPro" id="IPR000157">
    <property type="entry name" value="TIR_dom"/>
</dbReference>
<dbReference type="GO" id="GO:0043531">
    <property type="term" value="F:ADP binding"/>
    <property type="evidence" value="ECO:0007669"/>
    <property type="project" value="InterPro"/>
</dbReference>
<reference evidence="9" key="1">
    <citation type="submission" date="2020-03" db="EMBL/GenBank/DDBJ databases">
        <title>A high-quality chromosome-level genome assembly of a woody plant with both climbing and erect habits, Rhamnella rubrinervis.</title>
        <authorList>
            <person name="Lu Z."/>
            <person name="Yang Y."/>
            <person name="Zhu X."/>
            <person name="Sun Y."/>
        </authorList>
    </citation>
    <scope>NUCLEOTIDE SEQUENCE</scope>
    <source>
        <strain evidence="9">BYM</strain>
        <tissue evidence="9">Leaf</tissue>
    </source>
</reference>
<dbReference type="PANTHER" id="PTHR11017">
    <property type="entry name" value="LEUCINE-RICH REPEAT-CONTAINING PROTEIN"/>
    <property type="match status" value="1"/>
</dbReference>
<dbReference type="InterPro" id="IPR027417">
    <property type="entry name" value="P-loop_NTPase"/>
</dbReference>
<dbReference type="SMART" id="SM00369">
    <property type="entry name" value="LRR_TYP"/>
    <property type="match status" value="3"/>
</dbReference>
<dbReference type="SMART" id="SM00382">
    <property type="entry name" value="AAA"/>
    <property type="match status" value="1"/>
</dbReference>
<dbReference type="PROSITE" id="PS50104">
    <property type="entry name" value="TIR"/>
    <property type="match status" value="1"/>
</dbReference>
<dbReference type="InterPro" id="IPR035897">
    <property type="entry name" value="Toll_tir_struct_dom_sf"/>
</dbReference>
<dbReference type="InterPro" id="IPR002182">
    <property type="entry name" value="NB-ARC"/>
</dbReference>
<comment type="catalytic activity">
    <reaction evidence="6">
        <text>NAD(+) + H2O = ADP-D-ribose + nicotinamide + H(+)</text>
        <dbReference type="Rhea" id="RHEA:16301"/>
        <dbReference type="ChEBI" id="CHEBI:15377"/>
        <dbReference type="ChEBI" id="CHEBI:15378"/>
        <dbReference type="ChEBI" id="CHEBI:17154"/>
        <dbReference type="ChEBI" id="CHEBI:57540"/>
        <dbReference type="ChEBI" id="CHEBI:57967"/>
        <dbReference type="EC" id="3.2.2.6"/>
    </reaction>
    <physiologicalReaction direction="left-to-right" evidence="6">
        <dbReference type="Rhea" id="RHEA:16302"/>
    </physiologicalReaction>
</comment>
<dbReference type="SUPFAM" id="SSF52200">
    <property type="entry name" value="Toll/Interleukin receptor TIR domain"/>
    <property type="match status" value="1"/>
</dbReference>
<organism evidence="9 10">
    <name type="scientific">Rhamnella rubrinervis</name>
    <dbReference type="NCBI Taxonomy" id="2594499"/>
    <lineage>
        <taxon>Eukaryota</taxon>
        <taxon>Viridiplantae</taxon>
        <taxon>Streptophyta</taxon>
        <taxon>Embryophyta</taxon>
        <taxon>Tracheophyta</taxon>
        <taxon>Spermatophyta</taxon>
        <taxon>Magnoliopsida</taxon>
        <taxon>eudicotyledons</taxon>
        <taxon>Gunneridae</taxon>
        <taxon>Pentapetalae</taxon>
        <taxon>rosids</taxon>
        <taxon>fabids</taxon>
        <taxon>Rosales</taxon>
        <taxon>Rhamnaceae</taxon>
        <taxon>rhamnoid group</taxon>
        <taxon>Rhamneae</taxon>
        <taxon>Rhamnella</taxon>
    </lineage>
</organism>
<dbReference type="Gene3D" id="3.40.50.10140">
    <property type="entry name" value="Toll/interleukin-1 receptor homology (TIR) domain"/>
    <property type="match status" value="1"/>
</dbReference>
<dbReference type="SMART" id="SM00255">
    <property type="entry name" value="TIR"/>
    <property type="match status" value="1"/>
</dbReference>